<organism evidence="1 2">
    <name type="scientific">Dentiscutata heterogama</name>
    <dbReference type="NCBI Taxonomy" id="1316150"/>
    <lineage>
        <taxon>Eukaryota</taxon>
        <taxon>Fungi</taxon>
        <taxon>Fungi incertae sedis</taxon>
        <taxon>Mucoromycota</taxon>
        <taxon>Glomeromycotina</taxon>
        <taxon>Glomeromycetes</taxon>
        <taxon>Diversisporales</taxon>
        <taxon>Gigasporaceae</taxon>
        <taxon>Dentiscutata</taxon>
    </lineage>
</organism>
<reference evidence="1" key="1">
    <citation type="submission" date="2021-06" db="EMBL/GenBank/DDBJ databases">
        <authorList>
            <person name="Kallberg Y."/>
            <person name="Tangrot J."/>
            <person name="Rosling A."/>
        </authorList>
    </citation>
    <scope>NUCLEOTIDE SEQUENCE</scope>
    <source>
        <strain evidence="1">IL203A</strain>
    </source>
</reference>
<dbReference type="EMBL" id="CAJVPU010009075">
    <property type="protein sequence ID" value="CAG8591159.1"/>
    <property type="molecule type" value="Genomic_DNA"/>
</dbReference>
<feature type="non-terminal residue" evidence="1">
    <location>
        <position position="1"/>
    </location>
</feature>
<comment type="caution">
    <text evidence="1">The sequence shown here is derived from an EMBL/GenBank/DDBJ whole genome shotgun (WGS) entry which is preliminary data.</text>
</comment>
<evidence type="ECO:0000313" key="1">
    <source>
        <dbReference type="EMBL" id="CAG8591159.1"/>
    </source>
</evidence>
<sequence>ATKELGMLAIHLFSICINSASCVCLFLTMGFFHNSRCTRLPLDKVFSMAQMRAEIKYKCTTEAAKSLEQNILANINIIYSSDDHRYKQPNSHDIEQKSSDVIDLESSDVIDLESSDVIELETNENEEMIIEDDSESKESIEKHKNLFGMDELKETEETEDLSFNKLLIDLKHPADDVMEKWKLANLFDFEFSTPLSIKNLMKIQDDSK</sequence>
<name>A0ACA9MHE0_9GLOM</name>
<proteinExistence type="predicted"/>
<protein>
    <submittedName>
        <fullName evidence="1">12698_t:CDS:1</fullName>
    </submittedName>
</protein>
<gene>
    <name evidence="1" type="ORF">DHETER_LOCUS6866</name>
</gene>
<evidence type="ECO:0000313" key="2">
    <source>
        <dbReference type="Proteomes" id="UP000789702"/>
    </source>
</evidence>
<accession>A0ACA9MHE0</accession>
<dbReference type="Proteomes" id="UP000789702">
    <property type="component" value="Unassembled WGS sequence"/>
</dbReference>
<keyword evidence="2" id="KW-1185">Reference proteome</keyword>